<proteinExistence type="inferred from homology"/>
<dbReference type="STRING" id="1229726.GRFL_2183"/>
<dbReference type="PANTHER" id="PTHR42800:SF1">
    <property type="entry name" value="EXOINULINASE INUD (AFU_ORTHOLOGUE AFUA_5G00480)"/>
    <property type="match status" value="1"/>
</dbReference>
<evidence type="ECO:0000259" key="6">
    <source>
        <dbReference type="Pfam" id="PF08244"/>
    </source>
</evidence>
<dbReference type="KEGG" id="gfl:GRFL_2183"/>
<dbReference type="InterPro" id="IPR013189">
    <property type="entry name" value="Glyco_hydro_32_C"/>
</dbReference>
<evidence type="ECO:0000256" key="2">
    <source>
        <dbReference type="ARBA" id="ARBA00022801"/>
    </source>
</evidence>
<dbReference type="PANTHER" id="PTHR42800">
    <property type="entry name" value="EXOINULINASE INUD (AFU_ORTHOLOGUE AFUA_5G00480)"/>
    <property type="match status" value="1"/>
</dbReference>
<keyword evidence="8" id="KW-1185">Reference proteome</keyword>
<dbReference type="CDD" id="cd18622">
    <property type="entry name" value="GH32_Inu-like"/>
    <property type="match status" value="1"/>
</dbReference>
<dbReference type="InterPro" id="IPR023296">
    <property type="entry name" value="Glyco_hydro_beta-prop_sf"/>
</dbReference>
<dbReference type="GO" id="GO:0005987">
    <property type="term" value="P:sucrose catabolic process"/>
    <property type="evidence" value="ECO:0007669"/>
    <property type="project" value="TreeGrafter"/>
</dbReference>
<dbReference type="Gene3D" id="2.60.120.560">
    <property type="entry name" value="Exo-inulinase, domain 1"/>
    <property type="match status" value="1"/>
</dbReference>
<dbReference type="Pfam" id="PF08244">
    <property type="entry name" value="Glyco_hydro_32C"/>
    <property type="match status" value="1"/>
</dbReference>
<dbReference type="EMBL" id="CP016359">
    <property type="protein sequence ID" value="APU68907.1"/>
    <property type="molecule type" value="Genomic_DNA"/>
</dbReference>
<dbReference type="InterPro" id="IPR013320">
    <property type="entry name" value="ConA-like_dom_sf"/>
</dbReference>
<organism evidence="7 8">
    <name type="scientific">Christiangramia flava JLT2011</name>
    <dbReference type="NCBI Taxonomy" id="1229726"/>
    <lineage>
        <taxon>Bacteria</taxon>
        <taxon>Pseudomonadati</taxon>
        <taxon>Bacteroidota</taxon>
        <taxon>Flavobacteriia</taxon>
        <taxon>Flavobacteriales</taxon>
        <taxon>Flavobacteriaceae</taxon>
        <taxon>Christiangramia</taxon>
    </lineage>
</organism>
<dbReference type="InterPro" id="IPR001362">
    <property type="entry name" value="Glyco_hydro_32"/>
</dbReference>
<dbReference type="PROSITE" id="PS00609">
    <property type="entry name" value="GLYCOSYL_HYDROL_F32"/>
    <property type="match status" value="1"/>
</dbReference>
<dbReference type="InterPro" id="IPR013148">
    <property type="entry name" value="Glyco_hydro_32_N"/>
</dbReference>
<feature type="domain" description="Glycosyl hydrolase family 32 N-terminal" evidence="5">
    <location>
        <begin position="36"/>
        <end position="351"/>
    </location>
</feature>
<evidence type="ECO:0000256" key="4">
    <source>
        <dbReference type="RuleBase" id="RU362110"/>
    </source>
</evidence>
<feature type="domain" description="Glycosyl hydrolase family 32 C-terminal" evidence="6">
    <location>
        <begin position="364"/>
        <end position="499"/>
    </location>
</feature>
<evidence type="ECO:0000259" key="5">
    <source>
        <dbReference type="Pfam" id="PF00251"/>
    </source>
</evidence>
<dbReference type="SMART" id="SM00640">
    <property type="entry name" value="Glyco_32"/>
    <property type="match status" value="1"/>
</dbReference>
<dbReference type="AlphaFoldDB" id="A0A1L7I5M2"/>
<evidence type="ECO:0000313" key="8">
    <source>
        <dbReference type="Proteomes" id="UP000186230"/>
    </source>
</evidence>
<evidence type="ECO:0000256" key="1">
    <source>
        <dbReference type="ARBA" id="ARBA00009902"/>
    </source>
</evidence>
<reference evidence="7 8" key="1">
    <citation type="submission" date="2016-07" db="EMBL/GenBank/DDBJ databases">
        <title>Multi-omics approach to identify versatile polysaccharide utilization systems of a marine flavobacterium Gramella flava.</title>
        <authorList>
            <person name="Tang K."/>
        </authorList>
    </citation>
    <scope>NUCLEOTIDE SEQUENCE [LARGE SCALE GENOMIC DNA]</scope>
    <source>
        <strain evidence="7 8">JLT2011</strain>
    </source>
</reference>
<comment type="similarity">
    <text evidence="1 4">Belongs to the glycosyl hydrolase 32 family.</text>
</comment>
<dbReference type="SUPFAM" id="SSF75005">
    <property type="entry name" value="Arabinanase/levansucrase/invertase"/>
    <property type="match status" value="1"/>
</dbReference>
<dbReference type="SUPFAM" id="SSF49899">
    <property type="entry name" value="Concanavalin A-like lectins/glucanases"/>
    <property type="match status" value="1"/>
</dbReference>
<dbReference type="GO" id="GO:0005737">
    <property type="term" value="C:cytoplasm"/>
    <property type="evidence" value="ECO:0007669"/>
    <property type="project" value="TreeGrafter"/>
</dbReference>
<gene>
    <name evidence="7" type="ORF">GRFL_2183</name>
</gene>
<keyword evidence="3 4" id="KW-0326">Glycosidase</keyword>
<dbReference type="Pfam" id="PF00251">
    <property type="entry name" value="Glyco_hydro_32N"/>
    <property type="match status" value="1"/>
</dbReference>
<dbReference type="Proteomes" id="UP000186230">
    <property type="component" value="Chromosome"/>
</dbReference>
<dbReference type="Gene3D" id="2.115.10.20">
    <property type="entry name" value="Glycosyl hydrolase domain, family 43"/>
    <property type="match status" value="1"/>
</dbReference>
<dbReference type="InterPro" id="IPR018053">
    <property type="entry name" value="Glyco_hydro_32_AS"/>
</dbReference>
<name>A0A1L7I5M2_9FLAO</name>
<evidence type="ECO:0000256" key="3">
    <source>
        <dbReference type="ARBA" id="ARBA00023295"/>
    </source>
</evidence>
<dbReference type="GO" id="GO:0004575">
    <property type="term" value="F:sucrose alpha-glucosidase activity"/>
    <property type="evidence" value="ECO:0007669"/>
    <property type="project" value="TreeGrafter"/>
</dbReference>
<protein>
    <submittedName>
        <fullName evidence="7">Sucrose-6-phosphate hydrolase</fullName>
        <ecNumber evidence="7">3.2.1.26</ecNumber>
    </submittedName>
</protein>
<sequence length="520" mass="60099">MAFLTFSCKNDQKNSSENDHLQATSDPAEMFRPSFHFTPEEHWMNDPNGMFYLDGTYHLYYQYYPEGNVWGPMHWGHATTKDLINWEHQDIALKPDEKGYIFSGSAVVDLENTSGFGNDSIPPVIAMFTYHDPEGEKAGDIDYQSQAIAYSNDSGYTWTKYQDNPVIPNPGLKDFRDPKMLRDTINDQWLMVLSANDRSFFYASENLKDWKKISEFGLNTGAHNGVWECPDFFPMKVEGSDEIKWVLIQSLNPGGYNGGSGTQYFVGDFDGKQFTPEKNMQNLEEKHPFWIDFGRDNYAGVTWSNLPGNRVLFMGWMSNWLYAQEVPTEKWRSSMTIPRDLILKKEDSVYQIYSEPFREFKNYRKQISVKNSGESNFVVSTDTGDFLQNQFTFELPLKDRKKVNFALTSKSGDTLQFGLDIPSKQFFVDRSKSGMVNFKDNFSGERSTAPRLIDSETLKVNFITDRTSIEIFYDNGRTVMTEIFFPEKPYDSFAILEEGLKPQNLKVYDVRMKLSKKEPQ</sequence>
<accession>A0A1L7I5M2</accession>
<evidence type="ECO:0000313" key="7">
    <source>
        <dbReference type="EMBL" id="APU68907.1"/>
    </source>
</evidence>
<keyword evidence="2 4" id="KW-0378">Hydrolase</keyword>
<dbReference type="EC" id="3.2.1.26" evidence="7"/>